<evidence type="ECO:0000313" key="25">
    <source>
        <dbReference type="EMBL" id="ORE19851.1"/>
    </source>
</evidence>
<feature type="transmembrane region" description="Helical" evidence="23">
    <location>
        <begin position="280"/>
        <end position="299"/>
    </location>
</feature>
<evidence type="ECO:0000256" key="3">
    <source>
        <dbReference type="ARBA" id="ARBA00004653"/>
    </source>
</evidence>
<evidence type="ECO:0000256" key="17">
    <source>
        <dbReference type="ARBA" id="ARBA00023180"/>
    </source>
</evidence>
<dbReference type="PROSITE" id="PS50156">
    <property type="entry name" value="SSD"/>
    <property type="match status" value="1"/>
</dbReference>
<comment type="similarity">
    <text evidence="4">Belongs to the WD repeat SCAP family.</text>
</comment>
<dbReference type="OMA" id="WFASLQY"/>
<evidence type="ECO:0000256" key="21">
    <source>
        <dbReference type="PROSITE-ProRule" id="PRU00221"/>
    </source>
</evidence>
<dbReference type="EMBL" id="KV921303">
    <property type="protein sequence ID" value="ORE19851.1"/>
    <property type="molecule type" value="Genomic_DNA"/>
</dbReference>
<dbReference type="SUPFAM" id="SSF50978">
    <property type="entry name" value="WD40 repeat-like"/>
    <property type="match status" value="1"/>
</dbReference>
<dbReference type="Pfam" id="PF00400">
    <property type="entry name" value="WD40"/>
    <property type="match status" value="3"/>
</dbReference>
<evidence type="ECO:0000256" key="5">
    <source>
        <dbReference type="ARBA" id="ARBA00019541"/>
    </source>
</evidence>
<dbReference type="PANTHER" id="PTHR46378:SF1">
    <property type="entry name" value="STEROL REGULATORY ELEMENT-BINDING PROTEIN CLEAVAGE-ACTIVATING PROTEIN"/>
    <property type="match status" value="1"/>
</dbReference>
<evidence type="ECO:0000256" key="15">
    <source>
        <dbReference type="ARBA" id="ARBA00023136"/>
    </source>
</evidence>
<keyword evidence="12" id="KW-0333">Golgi apparatus</keyword>
<evidence type="ECO:0000256" key="11">
    <source>
        <dbReference type="ARBA" id="ARBA00022989"/>
    </source>
</evidence>
<reference evidence="25 26" key="1">
    <citation type="journal article" date="2016" name="Proc. Natl. Acad. Sci. U.S.A.">
        <title>Lipid metabolic changes in an early divergent fungus govern the establishment of a mutualistic symbiosis with endobacteria.</title>
        <authorList>
            <person name="Lastovetsky O.A."/>
            <person name="Gaspar M.L."/>
            <person name="Mondo S.J."/>
            <person name="LaButti K.M."/>
            <person name="Sandor L."/>
            <person name="Grigoriev I.V."/>
            <person name="Henry S.A."/>
            <person name="Pawlowska T.E."/>
        </authorList>
    </citation>
    <scope>NUCLEOTIDE SEQUENCE [LARGE SCALE GENOMIC DNA]</scope>
    <source>
        <strain evidence="25 26">ATCC 11559</strain>
    </source>
</reference>
<dbReference type="InterPro" id="IPR001680">
    <property type="entry name" value="WD40_rpt"/>
</dbReference>
<protein>
    <recommendedName>
        <fullName evidence="5">Sterol regulatory element-binding protein cleavage-activating protein</fullName>
    </recommendedName>
</protein>
<evidence type="ECO:0000256" key="12">
    <source>
        <dbReference type="ARBA" id="ARBA00023034"/>
    </source>
</evidence>
<dbReference type="InterPro" id="IPR015943">
    <property type="entry name" value="WD40/YVTN_repeat-like_dom_sf"/>
</dbReference>
<keyword evidence="17" id="KW-0325">Glycoprotein</keyword>
<dbReference type="GO" id="GO:0012507">
    <property type="term" value="C:ER to Golgi transport vesicle membrane"/>
    <property type="evidence" value="ECO:0007669"/>
    <property type="project" value="UniProtKB-SubCell"/>
</dbReference>
<dbReference type="InterPro" id="IPR000731">
    <property type="entry name" value="SSD"/>
</dbReference>
<evidence type="ECO:0000256" key="10">
    <source>
        <dbReference type="ARBA" id="ARBA00022824"/>
    </source>
</evidence>
<dbReference type="VEuPathDB" id="FungiDB:BCV72DRAFT_230879"/>
<dbReference type="PROSITE" id="PS00678">
    <property type="entry name" value="WD_REPEATS_1"/>
    <property type="match status" value="1"/>
</dbReference>
<evidence type="ECO:0000256" key="18">
    <source>
        <dbReference type="ARBA" id="ARBA00023221"/>
    </source>
</evidence>
<evidence type="ECO:0000256" key="2">
    <source>
        <dbReference type="ARBA" id="ARBA00004557"/>
    </source>
</evidence>
<dbReference type="Proteomes" id="UP000242381">
    <property type="component" value="Unassembled WGS sequence"/>
</dbReference>
<feature type="transmembrane region" description="Helical" evidence="23">
    <location>
        <begin position="469"/>
        <end position="486"/>
    </location>
</feature>
<feature type="transmembrane region" description="Helical" evidence="23">
    <location>
        <begin position="353"/>
        <end position="372"/>
    </location>
</feature>
<evidence type="ECO:0000259" key="24">
    <source>
        <dbReference type="PROSITE" id="PS50156"/>
    </source>
</evidence>
<organism evidence="25 26">
    <name type="scientific">Rhizopus microsporus</name>
    <dbReference type="NCBI Taxonomy" id="58291"/>
    <lineage>
        <taxon>Eukaryota</taxon>
        <taxon>Fungi</taxon>
        <taxon>Fungi incertae sedis</taxon>
        <taxon>Mucoromycota</taxon>
        <taxon>Mucoromycotina</taxon>
        <taxon>Mucoromycetes</taxon>
        <taxon>Mucorales</taxon>
        <taxon>Mucorineae</taxon>
        <taxon>Rhizopodaceae</taxon>
        <taxon>Rhizopus</taxon>
    </lineage>
</organism>
<keyword evidence="15 23" id="KW-0472">Membrane</keyword>
<feature type="region of interest" description="Disordered" evidence="22">
    <location>
        <begin position="1137"/>
        <end position="1156"/>
    </location>
</feature>
<proteinExistence type="inferred from homology"/>
<gene>
    <name evidence="25" type="ORF">BCV71DRAFT_94811</name>
</gene>
<evidence type="ECO:0000256" key="23">
    <source>
        <dbReference type="SAM" id="Phobius"/>
    </source>
</evidence>
<dbReference type="GO" id="GO:0045540">
    <property type="term" value="P:regulation of cholesterol biosynthetic process"/>
    <property type="evidence" value="ECO:0007669"/>
    <property type="project" value="TreeGrafter"/>
</dbReference>
<evidence type="ECO:0000256" key="16">
    <source>
        <dbReference type="ARBA" id="ARBA00023166"/>
    </source>
</evidence>
<keyword evidence="9" id="KW-0677">Repeat</keyword>
<feature type="transmembrane region" description="Helical" evidence="23">
    <location>
        <begin position="632"/>
        <end position="651"/>
    </location>
</feature>
<feature type="transmembrane region" description="Helical" evidence="23">
    <location>
        <begin position="250"/>
        <end position="268"/>
    </location>
</feature>
<keyword evidence="18" id="KW-0753">Steroid metabolism</keyword>
<evidence type="ECO:0000256" key="1">
    <source>
        <dbReference type="ARBA" id="ARBA00004477"/>
    </source>
</evidence>
<keyword evidence="16" id="KW-1207">Sterol metabolism</keyword>
<keyword evidence="6" id="KW-0153">Cholesterol metabolism</keyword>
<dbReference type="SMART" id="SM00320">
    <property type="entry name" value="WD40"/>
    <property type="match status" value="5"/>
</dbReference>
<dbReference type="Gene3D" id="1.20.1640.10">
    <property type="entry name" value="Multidrug efflux transporter AcrB transmembrane domain"/>
    <property type="match status" value="1"/>
</dbReference>
<evidence type="ECO:0000256" key="13">
    <source>
        <dbReference type="ARBA" id="ARBA00023098"/>
    </source>
</evidence>
<evidence type="ECO:0000256" key="9">
    <source>
        <dbReference type="ARBA" id="ARBA00022737"/>
    </source>
</evidence>
<dbReference type="Pfam" id="PF12349">
    <property type="entry name" value="Sterol-sensing"/>
    <property type="match status" value="1"/>
</dbReference>
<keyword evidence="19" id="KW-0968">Cytoplasmic vesicle</keyword>
<dbReference type="GO" id="GO:0032934">
    <property type="term" value="F:sterol binding"/>
    <property type="evidence" value="ECO:0007669"/>
    <property type="project" value="InterPro"/>
</dbReference>
<keyword evidence="10" id="KW-0256">Endoplasmic reticulum</keyword>
<feature type="transmembrane region" description="Helical" evidence="23">
    <location>
        <begin position="595"/>
        <end position="620"/>
    </location>
</feature>
<sequence length="1445" mass="164288">MPIRVVKRCSKRLSKRYYHYGQLIASRTNLLLVFSLSFISYFSLPVIRKQLLSHTAQHTTSLDGQFWQNSPHVQYDNSTSNPNYIIQQIRLSHVDRPISFELVQKAHSIYTKIATNEALFHICHQHDDQCLIHAPPAFQDEQDWRQQSSHTHVQHYESHPLSIYANVTFNSKGEYIKADAILLSFVLKQQPETLNIWEEIIGQIKQELDMVDIKHEAWRKAEWYWATLDIPSHILRYKFKLLPYDISPKVQLSIVAYIIIFYLVSVAFGKSQLVKSGYTFGLSAVFLSLACFTTTWGIFDKLGITFNNVPWYLPLLTVNIACLENIFLFTNAVLDAGCDMVVKEKISRGIQSVGLPMTATLLAELMILSVGTAMDKALIKEFCLFAKVALIVDYILQMTFVIAILSIDIKRVELTDLDDRQMSKRLHELANYDGDIDQLPPDFCPVQETDDKVESKSCAECKDFKTHRVLNSLMLCFIVLGLSLFTKKEKHFHTTKRLTSSLNINMTMPNYIPDYQSDIYHLSHQFWSIINPEKEYTWLQVEPPSLFINDHVSDVENYIEKIQTYYHAKSLNIQYSPELPPSLFRLFLHSILQRVVMFLIGINVPMLILWLCLIGIITWMTPKWRDQWLLPLLVRAFNKSVLAILTFIWSIHDIYKVHIKGINTKHEYDANGLHRGAITAQVIFNQERAHIKDVHVRTLTHQHVADIQQLNANAKGSLVSCGHDGRLVLWDTERAKWIARLDKLYSRSGILQATLNPDYRKPMKKKHQPVILPKNQNLKPICVKVDRGNKWVAAGYDDHTIRVWNLHTGVVVREMDIVHHVQVVLDEPTLRNRFSSTRREPNGHNNKHRNGDRILDIQFIGAITEYCHPLIAEAAARARPEANMCQNYVLSVHKSGLIREWNIVSGECIQTIKTGHTKDITLLHVVDAKAHHRKLGVTWVFTGSKDGTIKCWERQLQETSQWTLLYTVEHSSPITAMAIENPLGGMGILVSGSLDGTLKVWNFETGEPVCTLSDGKAKPEKNKDVIGSSIRHFSNFNDLLTDSISDTESTTSHQSPAADRHHHRGSIQQIAITRSCEVGPCRDCDSCFGSGFFIASSALDNKVHAWRLARLEGSEGSCTLSTRDYFRKQYKHRKIEDSGDFTTRRRRSPSQTKKTINRHTHAIKTTPTNNVNLLDIEQLGGDAHVSLFPTFLGKIDQPAGRGLVFCDKILAGVRRRRGQKLEWEAWFAALEYFDPEEGDETMKIPVETFSLDQEDRLPVKEDASTSFFGLFRSSNNTATAAGSVVDPPLKYKRICSSDEDDAADRDEDEAGENLPFSTIRHVIPIDGKGFACDYGNFIKLVYVDNKPSPSEKEVMKSSGILEESGQDEEITKDGECSPATRGKDGCCGGVNKKKNGGLCCGEKRRVLPPVRNNACGIKNAAECSQRHNCSRSFDCAQQQHRQLLQ</sequence>
<evidence type="ECO:0000256" key="22">
    <source>
        <dbReference type="SAM" id="MobiDB-lite"/>
    </source>
</evidence>
<dbReference type="GO" id="GO:0000139">
    <property type="term" value="C:Golgi membrane"/>
    <property type="evidence" value="ECO:0007669"/>
    <property type="project" value="UniProtKB-SubCell"/>
</dbReference>
<dbReference type="PANTHER" id="PTHR46378">
    <property type="entry name" value="STEROL REGULATORY ELEMENT-BINDING PROTEIN CLEAVAGE-ACTIVATING PROTEIN"/>
    <property type="match status" value="1"/>
</dbReference>
<keyword evidence="8 23" id="KW-0812">Transmembrane</keyword>
<evidence type="ECO:0000256" key="8">
    <source>
        <dbReference type="ARBA" id="ARBA00022692"/>
    </source>
</evidence>
<evidence type="ECO:0000256" key="6">
    <source>
        <dbReference type="ARBA" id="ARBA00022548"/>
    </source>
</evidence>
<comment type="subcellular location">
    <subcellularLocation>
        <location evidence="2">Cytoplasmic vesicle</location>
        <location evidence="2">COPII-coated vesicle membrane</location>
        <topology evidence="2">Multi-pass membrane protein</topology>
    </subcellularLocation>
    <subcellularLocation>
        <location evidence="1">Endoplasmic reticulum membrane</location>
        <topology evidence="1">Multi-pass membrane protein</topology>
    </subcellularLocation>
    <subcellularLocation>
        <location evidence="3">Golgi apparatus membrane</location>
        <topology evidence="3">Multi-pass membrane protein</topology>
    </subcellularLocation>
</comment>
<dbReference type="InterPro" id="IPR036322">
    <property type="entry name" value="WD40_repeat_dom_sf"/>
</dbReference>
<dbReference type="GO" id="GO:0008203">
    <property type="term" value="P:cholesterol metabolic process"/>
    <property type="evidence" value="ECO:0007669"/>
    <property type="project" value="UniProtKB-KW"/>
</dbReference>
<comment type="function">
    <text evidence="20">Escort protein required for cholesterol as well as lipid homeostasis. Regulates export of the SCAP-SREBP complex from the endoplasmic reticulum to the Golgi upon low cholesterol, thereby regulating the processing of sterol regulatory element-binding proteins (SREBPs) SREBF1/SREBP1 and SREBF2/SREBP2. At high sterol concentrations, formation of a ternary complex with INSIG (INSIG1 or INSIG2) leads to mask the ER export signal in SCAP, promoting retention of the complex in the endoplasmic reticulum. Low sterol concentrations trigger release of INSIG, a conformational change in the SSD domain of SCAP, unmasking of the ER export signal, promoting recruitment into COPII-coated vesicles and transport of the SCAP-SREBP to the Golgi: in the Golgi, SREBPs are then processed, releasing the transcription factor fragment of SREBPs from the membrane, its import into the nucleus and up-regulation of LDLR, INSIG1 and the mevalonate pathway. Binds cholesterol via its SSD domain.</text>
</comment>
<evidence type="ECO:0000256" key="4">
    <source>
        <dbReference type="ARBA" id="ARBA00007410"/>
    </source>
</evidence>
<feature type="transmembrane region" description="Helical" evidence="23">
    <location>
        <begin position="311"/>
        <end position="333"/>
    </location>
</feature>
<feature type="transmembrane region" description="Helical" evidence="23">
    <location>
        <begin position="20"/>
        <end position="44"/>
    </location>
</feature>
<dbReference type="InterPro" id="IPR019775">
    <property type="entry name" value="WD40_repeat_CS"/>
</dbReference>
<feature type="repeat" description="WD" evidence="21">
    <location>
        <begin position="967"/>
        <end position="1011"/>
    </location>
</feature>
<accession>A0A1X0S6R8</accession>
<evidence type="ECO:0000256" key="20">
    <source>
        <dbReference type="ARBA" id="ARBA00045958"/>
    </source>
</evidence>
<keyword evidence="14" id="KW-0446">Lipid-binding</keyword>
<feature type="region of interest" description="Disordered" evidence="22">
    <location>
        <begin position="1045"/>
        <end position="1066"/>
    </location>
</feature>
<dbReference type="GO" id="GO:0032936">
    <property type="term" value="C:SREBP-SCAP complex"/>
    <property type="evidence" value="ECO:0007669"/>
    <property type="project" value="TreeGrafter"/>
</dbReference>
<evidence type="ECO:0000256" key="7">
    <source>
        <dbReference type="ARBA" id="ARBA00022574"/>
    </source>
</evidence>
<feature type="transmembrane region" description="Helical" evidence="23">
    <location>
        <begin position="384"/>
        <end position="407"/>
    </location>
</feature>
<dbReference type="VEuPathDB" id="FungiDB:BCV72DRAFT_230876"/>
<name>A0A1X0S6R8_RHIZD</name>
<dbReference type="PROSITE" id="PS50294">
    <property type="entry name" value="WD_REPEATS_REGION"/>
    <property type="match status" value="1"/>
</dbReference>
<evidence type="ECO:0000256" key="19">
    <source>
        <dbReference type="ARBA" id="ARBA00023329"/>
    </source>
</evidence>
<dbReference type="SUPFAM" id="SSF82866">
    <property type="entry name" value="Multidrug efflux transporter AcrB transmembrane domain"/>
    <property type="match status" value="1"/>
</dbReference>
<dbReference type="GO" id="GO:0032933">
    <property type="term" value="P:SREBP signaling pathway"/>
    <property type="evidence" value="ECO:0007669"/>
    <property type="project" value="InterPro"/>
</dbReference>
<keyword evidence="7 21" id="KW-0853">WD repeat</keyword>
<dbReference type="InterPro" id="IPR030225">
    <property type="entry name" value="SCAP"/>
</dbReference>
<feature type="domain" description="SSD" evidence="24">
    <location>
        <begin position="249"/>
        <end position="407"/>
    </location>
</feature>
<keyword evidence="11 23" id="KW-1133">Transmembrane helix</keyword>
<keyword evidence="13" id="KW-0443">Lipid metabolism</keyword>
<evidence type="ECO:0000256" key="14">
    <source>
        <dbReference type="ARBA" id="ARBA00023121"/>
    </source>
</evidence>
<dbReference type="GO" id="GO:0005789">
    <property type="term" value="C:endoplasmic reticulum membrane"/>
    <property type="evidence" value="ECO:0007669"/>
    <property type="project" value="UniProtKB-SubCell"/>
</dbReference>
<dbReference type="Gene3D" id="2.130.10.10">
    <property type="entry name" value="YVTN repeat-like/Quinoprotein amine dehydrogenase"/>
    <property type="match status" value="2"/>
</dbReference>
<dbReference type="PROSITE" id="PS50082">
    <property type="entry name" value="WD_REPEATS_2"/>
    <property type="match status" value="2"/>
</dbReference>
<dbReference type="InterPro" id="IPR053958">
    <property type="entry name" value="HMGCR/SNAP/NPC1-like_SSD"/>
</dbReference>
<evidence type="ECO:0000313" key="26">
    <source>
        <dbReference type="Proteomes" id="UP000242381"/>
    </source>
</evidence>
<feature type="repeat" description="WD" evidence="21">
    <location>
        <begin position="792"/>
        <end position="814"/>
    </location>
</feature>